<evidence type="ECO:0000313" key="8">
    <source>
        <dbReference type="Proteomes" id="UP000677305"/>
    </source>
</evidence>
<feature type="domain" description="RNA polymerase sigma-70 region 2" evidence="5">
    <location>
        <begin position="19"/>
        <end position="85"/>
    </location>
</feature>
<dbReference type="InterPro" id="IPR013249">
    <property type="entry name" value="RNA_pol_sigma70_r4_t2"/>
</dbReference>
<keyword evidence="3" id="KW-0731">Sigma factor</keyword>
<reference evidence="7 8" key="1">
    <citation type="submission" date="2020-07" db="EMBL/GenBank/DDBJ databases">
        <title>Vallitalea guaymasensis genome.</title>
        <authorList>
            <person name="Postec A."/>
        </authorList>
    </citation>
    <scope>NUCLEOTIDE SEQUENCE [LARGE SCALE GENOMIC DNA]</scope>
    <source>
        <strain evidence="7 8">Ra1766G1</strain>
    </source>
</reference>
<evidence type="ECO:0000259" key="5">
    <source>
        <dbReference type="Pfam" id="PF04542"/>
    </source>
</evidence>
<gene>
    <name evidence="7" type="ORF">HYG85_11240</name>
</gene>
<dbReference type="InterPro" id="IPR007627">
    <property type="entry name" value="RNA_pol_sigma70_r2"/>
</dbReference>
<dbReference type="Pfam" id="PF08281">
    <property type="entry name" value="Sigma70_r4_2"/>
    <property type="match status" value="1"/>
</dbReference>
<dbReference type="Gene3D" id="1.10.10.10">
    <property type="entry name" value="Winged helix-like DNA-binding domain superfamily/Winged helix DNA-binding domain"/>
    <property type="match status" value="1"/>
</dbReference>
<sequence>MDDYIKNLIEKDQIAFRKLVEEYQSKFLTMAYKFTDDYNDAEDLCQEIFIKVYRNLSGFKNQSKLSTWLYKIAINTCLDWNRRNKPKIFNITNIMDKSVKELSSKHNTEQIIIYKERQQMVHNAVYSLKDKYKTIIILYHFNQLSYKEISFILNIPVKTIETRLYRGRKQIKEQLMKEGFGGEIIELQKT</sequence>
<dbReference type="Gene3D" id="1.10.1740.10">
    <property type="match status" value="1"/>
</dbReference>
<dbReference type="InterPro" id="IPR014284">
    <property type="entry name" value="RNA_pol_sigma-70_dom"/>
</dbReference>
<evidence type="ECO:0000259" key="6">
    <source>
        <dbReference type="Pfam" id="PF08281"/>
    </source>
</evidence>
<dbReference type="KEGG" id="vgu:HYG85_11240"/>
<dbReference type="InterPro" id="IPR013324">
    <property type="entry name" value="RNA_pol_sigma_r3/r4-like"/>
</dbReference>
<dbReference type="Proteomes" id="UP000677305">
    <property type="component" value="Chromosome"/>
</dbReference>
<evidence type="ECO:0000256" key="4">
    <source>
        <dbReference type="ARBA" id="ARBA00023163"/>
    </source>
</evidence>
<feature type="domain" description="RNA polymerase sigma factor 70 region 4 type 2" evidence="6">
    <location>
        <begin position="119"/>
        <end position="171"/>
    </location>
</feature>
<keyword evidence="2" id="KW-0805">Transcription regulation</keyword>
<dbReference type="AlphaFoldDB" id="A0A8J8MAP5"/>
<organism evidence="7 8">
    <name type="scientific">Vallitalea guaymasensis</name>
    <dbReference type="NCBI Taxonomy" id="1185412"/>
    <lineage>
        <taxon>Bacteria</taxon>
        <taxon>Bacillati</taxon>
        <taxon>Bacillota</taxon>
        <taxon>Clostridia</taxon>
        <taxon>Lachnospirales</taxon>
        <taxon>Vallitaleaceae</taxon>
        <taxon>Vallitalea</taxon>
    </lineage>
</organism>
<dbReference type="InterPro" id="IPR013325">
    <property type="entry name" value="RNA_pol_sigma_r2"/>
</dbReference>
<dbReference type="GO" id="GO:0016987">
    <property type="term" value="F:sigma factor activity"/>
    <property type="evidence" value="ECO:0007669"/>
    <property type="project" value="UniProtKB-KW"/>
</dbReference>
<dbReference type="InterPro" id="IPR039425">
    <property type="entry name" value="RNA_pol_sigma-70-like"/>
</dbReference>
<proteinExistence type="inferred from homology"/>
<dbReference type="PANTHER" id="PTHR43133:SF51">
    <property type="entry name" value="RNA POLYMERASE SIGMA FACTOR"/>
    <property type="match status" value="1"/>
</dbReference>
<dbReference type="SUPFAM" id="SSF88659">
    <property type="entry name" value="Sigma3 and sigma4 domains of RNA polymerase sigma factors"/>
    <property type="match status" value="1"/>
</dbReference>
<dbReference type="GO" id="GO:0003677">
    <property type="term" value="F:DNA binding"/>
    <property type="evidence" value="ECO:0007669"/>
    <property type="project" value="InterPro"/>
</dbReference>
<dbReference type="PANTHER" id="PTHR43133">
    <property type="entry name" value="RNA POLYMERASE ECF-TYPE SIGMA FACTO"/>
    <property type="match status" value="1"/>
</dbReference>
<evidence type="ECO:0000256" key="1">
    <source>
        <dbReference type="ARBA" id="ARBA00010641"/>
    </source>
</evidence>
<dbReference type="Pfam" id="PF04542">
    <property type="entry name" value="Sigma70_r2"/>
    <property type="match status" value="1"/>
</dbReference>
<comment type="similarity">
    <text evidence="1">Belongs to the sigma-70 factor family. ECF subfamily.</text>
</comment>
<keyword evidence="8" id="KW-1185">Reference proteome</keyword>
<protein>
    <submittedName>
        <fullName evidence="7">RNA polymerase sigma factor</fullName>
    </submittedName>
</protein>
<keyword evidence="4" id="KW-0804">Transcription</keyword>
<name>A0A8J8MAP5_9FIRM</name>
<dbReference type="GO" id="GO:0006352">
    <property type="term" value="P:DNA-templated transcription initiation"/>
    <property type="evidence" value="ECO:0007669"/>
    <property type="project" value="InterPro"/>
</dbReference>
<dbReference type="SUPFAM" id="SSF88946">
    <property type="entry name" value="Sigma2 domain of RNA polymerase sigma factors"/>
    <property type="match status" value="1"/>
</dbReference>
<dbReference type="EMBL" id="CP058561">
    <property type="protein sequence ID" value="QUH29462.1"/>
    <property type="molecule type" value="Genomic_DNA"/>
</dbReference>
<evidence type="ECO:0000256" key="3">
    <source>
        <dbReference type="ARBA" id="ARBA00023082"/>
    </source>
</evidence>
<evidence type="ECO:0000313" key="7">
    <source>
        <dbReference type="EMBL" id="QUH29462.1"/>
    </source>
</evidence>
<dbReference type="CDD" id="cd06171">
    <property type="entry name" value="Sigma70_r4"/>
    <property type="match status" value="1"/>
</dbReference>
<evidence type="ECO:0000256" key="2">
    <source>
        <dbReference type="ARBA" id="ARBA00023015"/>
    </source>
</evidence>
<dbReference type="NCBIfam" id="TIGR02937">
    <property type="entry name" value="sigma70-ECF"/>
    <property type="match status" value="1"/>
</dbReference>
<dbReference type="InterPro" id="IPR036388">
    <property type="entry name" value="WH-like_DNA-bd_sf"/>
</dbReference>
<dbReference type="RefSeq" id="WP_212693530.1">
    <property type="nucleotide sequence ID" value="NZ_CP058561.1"/>
</dbReference>
<accession>A0A8J8MAP5</accession>